<accession>A0A923JST7</accession>
<dbReference type="RefSeq" id="WP_186644867.1">
    <property type="nucleotide sequence ID" value="NZ_JABWQX020000003.1"/>
</dbReference>
<dbReference type="InterPro" id="IPR025391">
    <property type="entry name" value="DUF4123"/>
</dbReference>
<reference evidence="2 4" key="1">
    <citation type="journal article" date="2020" name="Microorganisms">
        <title>Reliable Identification of Environmental Pseudomonas Isolates Using the rpoD Gene.</title>
        <authorList>
            <consortium name="The Broad Institute Genome Sequencing Platform"/>
            <person name="Girard L."/>
            <person name="Lood C."/>
            <person name="Rokni-Zadeh H."/>
            <person name="van Noort V."/>
            <person name="Lavigne R."/>
            <person name="De Mot R."/>
        </authorList>
    </citation>
    <scope>NUCLEOTIDE SEQUENCE</scope>
    <source>
        <strain evidence="2 4">SWRI102</strain>
    </source>
</reference>
<comment type="caution">
    <text evidence="2">The sequence shown here is derived from an EMBL/GenBank/DDBJ whole genome shotgun (WGS) entry which is preliminary data.</text>
</comment>
<dbReference type="EMBL" id="JABWQX020000003">
    <property type="protein sequence ID" value="MBV4554089.1"/>
    <property type="molecule type" value="Genomic_DNA"/>
</dbReference>
<evidence type="ECO:0000313" key="3">
    <source>
        <dbReference type="EMBL" id="MBV4554089.1"/>
    </source>
</evidence>
<feature type="domain" description="DUF4123" evidence="1">
    <location>
        <begin position="22"/>
        <end position="135"/>
    </location>
</feature>
<organism evidence="2">
    <name type="scientific">Pseudomonas marvdashtae</name>
    <dbReference type="NCBI Taxonomy" id="2745500"/>
    <lineage>
        <taxon>Bacteria</taxon>
        <taxon>Pseudomonadati</taxon>
        <taxon>Pseudomonadota</taxon>
        <taxon>Gammaproteobacteria</taxon>
        <taxon>Pseudomonadales</taxon>
        <taxon>Pseudomonadaceae</taxon>
        <taxon>Pseudomonas</taxon>
    </lineage>
</organism>
<dbReference type="AlphaFoldDB" id="A0A923JST7"/>
<proteinExistence type="predicted"/>
<sequence>MSDSLPQQWLFEQQRLGHALCVVLDSENEQPMRQALLKNSQFDCYLSVYSQTPLADLSEVGPFVFTFDNPHDKNINELFGRPATHWGWLASLPKGHLPKLVEHWRERLIIGQRPDQAVYRFQDARVLARALKHLPVEMHAAYLGPAASVCYWQGARWERVDNPGPGIHPVPAAPLWLQVPAPEQQAREIRRVNARRFLLAEHLDAYVKLAEHQDPDAWLRATLDQAEAWNWLAPEQLAFLLVKSLQVPAQTLTPQWQVCAGESPEEHFERVRLMANFWQGNAPL</sequence>
<name>A0A923JST7_9PSED</name>
<gene>
    <name evidence="3" type="ORF">HU742_023380</name>
    <name evidence="2" type="ORF">HU742_23120</name>
</gene>
<reference evidence="3" key="3">
    <citation type="submission" date="2021-06" db="EMBL/GenBank/DDBJ databases">
        <title>Updating the genus Pseudomonas: Description of 43 new species and partition of the Pseudomonas putida group.</title>
        <authorList>
            <person name="Girard L."/>
            <person name="Lood C."/>
            <person name="Vandamme P."/>
            <person name="Rokni-Zadeh H."/>
            <person name="Van Noort V."/>
            <person name="Hofte M."/>
            <person name="Lavigne R."/>
            <person name="De Mot R."/>
        </authorList>
    </citation>
    <scope>NUCLEOTIDE SEQUENCE</scope>
    <source>
        <strain evidence="3">SWRI102</strain>
    </source>
</reference>
<keyword evidence="4" id="KW-1185">Reference proteome</keyword>
<dbReference type="EMBL" id="JABWQX010000013">
    <property type="protein sequence ID" value="MBC3398114.1"/>
    <property type="molecule type" value="Genomic_DNA"/>
</dbReference>
<dbReference type="Proteomes" id="UP000659438">
    <property type="component" value="Unassembled WGS sequence"/>
</dbReference>
<protein>
    <submittedName>
        <fullName evidence="2">DUF4123 domain-containing protein</fullName>
    </submittedName>
</protein>
<evidence type="ECO:0000313" key="4">
    <source>
        <dbReference type="Proteomes" id="UP000659438"/>
    </source>
</evidence>
<evidence type="ECO:0000313" key="2">
    <source>
        <dbReference type="EMBL" id="MBC3398114.1"/>
    </source>
</evidence>
<dbReference type="Pfam" id="PF13503">
    <property type="entry name" value="DUF4123"/>
    <property type="match status" value="1"/>
</dbReference>
<reference evidence="2" key="2">
    <citation type="submission" date="2020-07" db="EMBL/GenBank/DDBJ databases">
        <authorList>
            <person name="Lood C."/>
            <person name="Girard L."/>
        </authorList>
    </citation>
    <scope>NUCLEOTIDE SEQUENCE</scope>
    <source>
        <strain evidence="2">SWRI102</strain>
    </source>
</reference>
<evidence type="ECO:0000259" key="1">
    <source>
        <dbReference type="Pfam" id="PF13503"/>
    </source>
</evidence>